<dbReference type="SUPFAM" id="SSF103473">
    <property type="entry name" value="MFS general substrate transporter"/>
    <property type="match status" value="1"/>
</dbReference>
<feature type="transmembrane region" description="Helical" evidence="7">
    <location>
        <begin position="275"/>
        <end position="294"/>
    </location>
</feature>
<dbReference type="PANTHER" id="PTHR23513">
    <property type="entry name" value="INTEGRAL MEMBRANE EFFLUX PROTEIN-RELATED"/>
    <property type="match status" value="1"/>
</dbReference>
<evidence type="ECO:0000313" key="10">
    <source>
        <dbReference type="Proteomes" id="UP000626220"/>
    </source>
</evidence>
<keyword evidence="6 7" id="KW-0472">Membrane</keyword>
<feature type="transmembrane region" description="Helical" evidence="7">
    <location>
        <begin position="186"/>
        <end position="209"/>
    </location>
</feature>
<dbReference type="PANTHER" id="PTHR23513:SF11">
    <property type="entry name" value="STAPHYLOFERRIN A TRANSPORTER"/>
    <property type="match status" value="1"/>
</dbReference>
<evidence type="ECO:0000313" key="9">
    <source>
        <dbReference type="EMBL" id="GHF42965.1"/>
    </source>
</evidence>
<sequence>MDTGTRPPPEDHTAGTAAGSGARTIRAVHMFVAASLISLIGTWTERIALGWLAWTLTGSTFWTGFVSMAVLLPAALFGPFVAVFAEGWNVRKAMLLSNACFASVSMVLFLLVATETITLELLVFLALLIGVIGAAMHPVRLTFLPMIAPRDYLPRAVALSAISFNASRVIGPAVAGLLITTSGLSWTFFINTLSYLPVVILVAVLPMGARPVKAAGRTRLGAGLVDGLRYAVSRPLIRWSLLMAAANGFLVRGIVENMPAVVGGLFDGSPADLTWMTSSAGLGSVAGAALIGWLKSDAPQLRRMLPVFPFAGAVFALLFAAGLSFEVDVAVAAALGFVATFVGIGSQIIVQLEVEDTHRARVMTWWSSASFAAVSLSGLIVGAIGDLVSMSHAIAGLGLFGLAIAAAFVFRRG</sequence>
<feature type="domain" description="Major facilitator superfamily (MFS) profile" evidence="8">
    <location>
        <begin position="22"/>
        <end position="413"/>
    </location>
</feature>
<feature type="transmembrane region" description="Helical" evidence="7">
    <location>
        <begin position="331"/>
        <end position="350"/>
    </location>
</feature>
<keyword evidence="3" id="KW-1003">Cell membrane</keyword>
<dbReference type="CDD" id="cd06173">
    <property type="entry name" value="MFS_MefA_like"/>
    <property type="match status" value="1"/>
</dbReference>
<dbReference type="Proteomes" id="UP000626220">
    <property type="component" value="Unassembled WGS sequence"/>
</dbReference>
<comment type="subcellular location">
    <subcellularLocation>
        <location evidence="1">Cell membrane</location>
        <topology evidence="1">Multi-pass membrane protein</topology>
    </subcellularLocation>
</comment>
<evidence type="ECO:0000256" key="4">
    <source>
        <dbReference type="ARBA" id="ARBA00022692"/>
    </source>
</evidence>
<accession>A0A8J3GW13</accession>
<evidence type="ECO:0000256" key="3">
    <source>
        <dbReference type="ARBA" id="ARBA00022475"/>
    </source>
</evidence>
<dbReference type="InterPro" id="IPR010290">
    <property type="entry name" value="TM_effector"/>
</dbReference>
<feature type="transmembrane region" description="Helical" evidence="7">
    <location>
        <begin position="390"/>
        <end position="410"/>
    </location>
</feature>
<reference evidence="9" key="2">
    <citation type="submission" date="2020-09" db="EMBL/GenBank/DDBJ databases">
        <authorList>
            <person name="Sun Q."/>
            <person name="Kim S."/>
        </authorList>
    </citation>
    <scope>NUCLEOTIDE SEQUENCE</scope>
    <source>
        <strain evidence="9">KCTC 42650</strain>
    </source>
</reference>
<keyword evidence="2" id="KW-0813">Transport</keyword>
<feature type="transmembrane region" description="Helical" evidence="7">
    <location>
        <begin position="157"/>
        <end position="180"/>
    </location>
</feature>
<name>A0A8J3GW13_9RHOB</name>
<protein>
    <submittedName>
        <fullName evidence="9">MFS transporter</fullName>
    </submittedName>
</protein>
<dbReference type="PROSITE" id="PS50850">
    <property type="entry name" value="MFS"/>
    <property type="match status" value="1"/>
</dbReference>
<dbReference type="InterPro" id="IPR036259">
    <property type="entry name" value="MFS_trans_sf"/>
</dbReference>
<dbReference type="EMBL" id="BNCJ01000002">
    <property type="protein sequence ID" value="GHF42965.1"/>
    <property type="molecule type" value="Genomic_DNA"/>
</dbReference>
<keyword evidence="4 7" id="KW-0812">Transmembrane</keyword>
<evidence type="ECO:0000256" key="1">
    <source>
        <dbReference type="ARBA" id="ARBA00004651"/>
    </source>
</evidence>
<dbReference type="GO" id="GO:0005886">
    <property type="term" value="C:plasma membrane"/>
    <property type="evidence" value="ECO:0007669"/>
    <property type="project" value="UniProtKB-SubCell"/>
</dbReference>
<feature type="transmembrane region" description="Helical" evidence="7">
    <location>
        <begin position="60"/>
        <end position="83"/>
    </location>
</feature>
<dbReference type="Gene3D" id="1.20.1250.20">
    <property type="entry name" value="MFS general substrate transporter like domains"/>
    <property type="match status" value="1"/>
</dbReference>
<dbReference type="GO" id="GO:0022857">
    <property type="term" value="F:transmembrane transporter activity"/>
    <property type="evidence" value="ECO:0007669"/>
    <property type="project" value="InterPro"/>
</dbReference>
<proteinExistence type="predicted"/>
<feature type="transmembrane region" description="Helical" evidence="7">
    <location>
        <begin position="306"/>
        <end position="325"/>
    </location>
</feature>
<comment type="caution">
    <text evidence="9">The sequence shown here is derived from an EMBL/GenBank/DDBJ whole genome shotgun (WGS) entry which is preliminary data.</text>
</comment>
<reference evidence="9" key="1">
    <citation type="journal article" date="2014" name="Int. J. Syst. Evol. Microbiol.">
        <title>Complete genome sequence of Corynebacterium casei LMG S-19264T (=DSM 44701T), isolated from a smear-ripened cheese.</title>
        <authorList>
            <consortium name="US DOE Joint Genome Institute (JGI-PGF)"/>
            <person name="Walter F."/>
            <person name="Albersmeier A."/>
            <person name="Kalinowski J."/>
            <person name="Ruckert C."/>
        </authorList>
    </citation>
    <scope>NUCLEOTIDE SEQUENCE</scope>
    <source>
        <strain evidence="9">KCTC 42650</strain>
    </source>
</reference>
<feature type="transmembrane region" description="Helical" evidence="7">
    <location>
        <begin position="236"/>
        <end position="255"/>
    </location>
</feature>
<feature type="transmembrane region" description="Helical" evidence="7">
    <location>
        <begin position="362"/>
        <end position="384"/>
    </location>
</feature>
<keyword evidence="10" id="KW-1185">Reference proteome</keyword>
<dbReference type="InterPro" id="IPR020846">
    <property type="entry name" value="MFS_dom"/>
</dbReference>
<evidence type="ECO:0000259" key="8">
    <source>
        <dbReference type="PROSITE" id="PS50850"/>
    </source>
</evidence>
<dbReference type="Pfam" id="PF05977">
    <property type="entry name" value="MFS_3"/>
    <property type="match status" value="1"/>
</dbReference>
<evidence type="ECO:0000256" key="5">
    <source>
        <dbReference type="ARBA" id="ARBA00022989"/>
    </source>
</evidence>
<keyword evidence="5 7" id="KW-1133">Transmembrane helix</keyword>
<evidence type="ECO:0000256" key="6">
    <source>
        <dbReference type="ARBA" id="ARBA00023136"/>
    </source>
</evidence>
<feature type="transmembrane region" description="Helical" evidence="7">
    <location>
        <begin position="30"/>
        <end position="54"/>
    </location>
</feature>
<dbReference type="AlphaFoldDB" id="A0A8J3GW13"/>
<gene>
    <name evidence="9" type="ORF">GCM10017056_13480</name>
</gene>
<feature type="transmembrane region" description="Helical" evidence="7">
    <location>
        <begin position="119"/>
        <end position="136"/>
    </location>
</feature>
<evidence type="ECO:0000256" key="2">
    <source>
        <dbReference type="ARBA" id="ARBA00022448"/>
    </source>
</evidence>
<dbReference type="RefSeq" id="WP_189679260.1">
    <property type="nucleotide sequence ID" value="NZ_BNCJ01000002.1"/>
</dbReference>
<organism evidence="9 10">
    <name type="scientific">Seohaeicola zhoushanensis</name>
    <dbReference type="NCBI Taxonomy" id="1569283"/>
    <lineage>
        <taxon>Bacteria</taxon>
        <taxon>Pseudomonadati</taxon>
        <taxon>Pseudomonadota</taxon>
        <taxon>Alphaproteobacteria</taxon>
        <taxon>Rhodobacterales</taxon>
        <taxon>Roseobacteraceae</taxon>
        <taxon>Seohaeicola</taxon>
    </lineage>
</organism>
<evidence type="ECO:0000256" key="7">
    <source>
        <dbReference type="SAM" id="Phobius"/>
    </source>
</evidence>
<feature type="transmembrane region" description="Helical" evidence="7">
    <location>
        <begin position="95"/>
        <end position="113"/>
    </location>
</feature>